<accession>A0A6J4HYT9</accession>
<evidence type="ECO:0000256" key="1">
    <source>
        <dbReference type="SAM" id="MobiDB-lite"/>
    </source>
</evidence>
<feature type="compositionally biased region" description="Basic and acidic residues" evidence="1">
    <location>
        <begin position="276"/>
        <end position="286"/>
    </location>
</feature>
<feature type="non-terminal residue" evidence="2">
    <location>
        <position position="331"/>
    </location>
</feature>
<reference evidence="2" key="1">
    <citation type="submission" date="2020-02" db="EMBL/GenBank/DDBJ databases">
        <authorList>
            <person name="Meier V. D."/>
        </authorList>
    </citation>
    <scope>NUCLEOTIDE SEQUENCE</scope>
    <source>
        <strain evidence="2">AVDCRST_MAG08</strain>
    </source>
</reference>
<feature type="region of interest" description="Disordered" evidence="1">
    <location>
        <begin position="1"/>
        <end position="98"/>
    </location>
</feature>
<sequence length="331" mass="37299">GFGSPRLVRRVPRLLRRRRRVPPRRGPVGRQLSRQPPGDPRGGLGARRLDRFRGPRRGAAALQGAERQRGGGQPPRRLRHRRPRLRRARAGGRPHAPARRELHLRHGAAPLPAARLRRRQGLRLRRPARGLAHLPVREPEARRERHQDPRRQGQGAAGQALLRLVGRRLLRAPGHRAVPARRRDRRAERHLPRRRAGGAGAHHRRGRDGLRGRAHGLAAHGRQEDRPARRQHGGAQPTGPRGADHRRVRLPRLRGHQRLRPAGPRRHPGAGAPQAGRRDRRDHEEPGGAGALAAELDLPHRGHAGGMARLLHRRERQVGRRHQDPRHHAGV</sequence>
<name>A0A6J4HYT9_9PROT</name>
<feature type="compositionally biased region" description="Basic residues" evidence="1">
    <location>
        <begin position="76"/>
        <end position="92"/>
    </location>
</feature>
<evidence type="ECO:0000313" key="2">
    <source>
        <dbReference type="EMBL" id="CAA9236774.1"/>
    </source>
</evidence>
<feature type="region of interest" description="Disordered" evidence="1">
    <location>
        <begin position="172"/>
        <end position="331"/>
    </location>
</feature>
<feature type="compositionally biased region" description="Basic residues" evidence="1">
    <location>
        <begin position="7"/>
        <end position="23"/>
    </location>
</feature>
<dbReference type="EMBL" id="CADCTG010000127">
    <property type="protein sequence ID" value="CAA9236774.1"/>
    <property type="molecule type" value="Genomic_DNA"/>
</dbReference>
<feature type="compositionally biased region" description="Basic residues" evidence="1">
    <location>
        <begin position="244"/>
        <end position="268"/>
    </location>
</feature>
<feature type="compositionally biased region" description="Basic residues" evidence="1">
    <location>
        <begin position="115"/>
        <end position="128"/>
    </location>
</feature>
<feature type="compositionally biased region" description="Basic and acidic residues" evidence="1">
    <location>
        <begin position="135"/>
        <end position="151"/>
    </location>
</feature>
<feature type="compositionally biased region" description="Basic residues" evidence="1">
    <location>
        <begin position="191"/>
        <end position="206"/>
    </location>
</feature>
<feature type="compositionally biased region" description="Basic residues" evidence="1">
    <location>
        <begin position="172"/>
        <end position="184"/>
    </location>
</feature>
<organism evidence="2">
    <name type="scientific">uncultured Acetobacteraceae bacterium</name>
    <dbReference type="NCBI Taxonomy" id="169975"/>
    <lineage>
        <taxon>Bacteria</taxon>
        <taxon>Pseudomonadati</taxon>
        <taxon>Pseudomonadota</taxon>
        <taxon>Alphaproteobacteria</taxon>
        <taxon>Acetobacterales</taxon>
        <taxon>Acetobacteraceae</taxon>
        <taxon>environmental samples</taxon>
    </lineage>
</organism>
<gene>
    <name evidence="2" type="ORF">AVDCRST_MAG08-1397</name>
</gene>
<feature type="non-terminal residue" evidence="2">
    <location>
        <position position="1"/>
    </location>
</feature>
<dbReference type="AlphaFoldDB" id="A0A6J4HYT9"/>
<proteinExistence type="predicted"/>
<protein>
    <submittedName>
        <fullName evidence="2">BUG/TctC family periplasmic protein</fullName>
    </submittedName>
</protein>
<feature type="region of interest" description="Disordered" evidence="1">
    <location>
        <begin position="112"/>
        <end position="158"/>
    </location>
</feature>